<keyword evidence="5 7" id="KW-0720">Serine protease</keyword>
<evidence type="ECO:0000256" key="5">
    <source>
        <dbReference type="ARBA" id="ARBA00022825"/>
    </source>
</evidence>
<dbReference type="PROSITE" id="PS00137">
    <property type="entry name" value="SUBTILASE_HIS"/>
    <property type="match status" value="1"/>
</dbReference>
<dbReference type="GO" id="GO:0006508">
    <property type="term" value="P:proteolysis"/>
    <property type="evidence" value="ECO:0007669"/>
    <property type="project" value="UniProtKB-KW"/>
</dbReference>
<dbReference type="PROSITE" id="PS00136">
    <property type="entry name" value="SUBTILASE_ASP"/>
    <property type="match status" value="1"/>
</dbReference>
<keyword evidence="14" id="KW-1185">Reference proteome</keyword>
<dbReference type="GO" id="GO:0005615">
    <property type="term" value="C:extracellular space"/>
    <property type="evidence" value="ECO:0007669"/>
    <property type="project" value="TreeGrafter"/>
</dbReference>
<evidence type="ECO:0000313" key="14">
    <source>
        <dbReference type="Proteomes" id="UP000274822"/>
    </source>
</evidence>
<comment type="caution">
    <text evidence="13">The sequence shown here is derived from an EMBL/GenBank/DDBJ whole genome shotgun (WGS) entry which is preliminary data.</text>
</comment>
<evidence type="ECO:0000256" key="3">
    <source>
        <dbReference type="ARBA" id="ARBA00022729"/>
    </source>
</evidence>
<dbReference type="PROSITE" id="PS00138">
    <property type="entry name" value="SUBTILASE_SER"/>
    <property type="match status" value="1"/>
</dbReference>
<dbReference type="EMBL" id="RBNJ01000081">
    <property type="protein sequence ID" value="RUS35470.1"/>
    <property type="molecule type" value="Genomic_DNA"/>
</dbReference>
<sequence length="930" mass="100407">MKPSTTSLFLLFLLLCVCGVLAEIKDAHPLNLVNDKKFIVQLSVHVTDTAGVTLEQTNFLKALDLLGVPYKVITQYTLAWNAIFLEINVDKHLLKARLELIDKIAGVVNIFPEVGFFSPIGQLGTCHCLRLQQEHTFQYELSVSTGPRKATGKRLKRQDPPNVDQSITSTEPAVSKHYNGYAADPLSALKLTGVHTIHQTTKLAGTGIKVGILDTGIDYEHPTLGGCFGPGCRVAYGYDFVGDDGNTPGPRPLDKCHGHGTHCAGIIGGMDPDGPFRGVAYNVTFGAYRIMSCTSGASDSVVINAIEMAMKDGMDILSMSFGAWGWAESATAAAASSAAEHVAVVVAVGNDGDKGIWTSGAPSVGYQAISVASINNYVISEYYMIPDIDSSYLLSYQMGINGSKPAVIDTRPFPVIDITSSCPNITMNVTGKIVLQNLAECSKLDITNGQPVAILMYTADTDSKYIWSAQTTFDGVPLITLRNTDGEWLAQELKSHPEIKLTFSQEQKAFPMVHPGKPSPFSSYGISPDLDLKPDIAAPGAKILSTFPLNFGGWAQDQGTSMACPYVAGAVALLLEKYGKMPTSAIRSLLLNTADPMTMDDRQIYPVPKQGSGLLNIIDALNVRTLITPTKYALNNDSKLTAIDERQNFTIYNMAPTTVKYAISHLPAASLTGYNGSDPRPLSTVTLSNVTATITFAVTSVTIPPNGHAVVNWNIQPPNLDPAGHWFYSGFIYVKPDSDEGVQTIPYAAVLTTGLVNVLSQERGYPSLQYPKNDSTTISASSADDTISLKLFTDNPTRLLLVGVLSEDNETDYGCALYLSYFARTAQPIPITFYPFEVGTCDSEQQSELLPNGNYRLYVSAVKMFGNLARTEDYEVWISPPFTIERVNETSTDVLPTFTDVLPTSTDVLPTSTDALPVPSPTASDPHSNK</sequence>
<dbReference type="PROSITE" id="PS51892">
    <property type="entry name" value="SUBTILASE"/>
    <property type="match status" value="1"/>
</dbReference>
<name>A0A433R0A7_9FUNG</name>
<evidence type="ECO:0000256" key="4">
    <source>
        <dbReference type="ARBA" id="ARBA00022801"/>
    </source>
</evidence>
<organism evidence="13 14">
    <name type="scientific">Jimgerdemannia flammicorona</name>
    <dbReference type="NCBI Taxonomy" id="994334"/>
    <lineage>
        <taxon>Eukaryota</taxon>
        <taxon>Fungi</taxon>
        <taxon>Fungi incertae sedis</taxon>
        <taxon>Mucoromycota</taxon>
        <taxon>Mucoromycotina</taxon>
        <taxon>Endogonomycetes</taxon>
        <taxon>Endogonales</taxon>
        <taxon>Endogonaceae</taxon>
        <taxon>Jimgerdemannia</taxon>
    </lineage>
</organism>
<dbReference type="InterPro" id="IPR036852">
    <property type="entry name" value="Peptidase_S8/S53_dom_sf"/>
</dbReference>
<keyword evidence="3 10" id="KW-0732">Signal</keyword>
<dbReference type="PRINTS" id="PR00723">
    <property type="entry name" value="SUBTILISIN"/>
</dbReference>
<comment type="similarity">
    <text evidence="1 7 8">Belongs to the peptidase S8 family.</text>
</comment>
<feature type="region of interest" description="Disordered" evidence="9">
    <location>
        <begin position="148"/>
        <end position="168"/>
    </location>
</feature>
<dbReference type="PANTHER" id="PTHR43806:SF66">
    <property type="entry name" value="SERIN ENDOPEPTIDASE"/>
    <property type="match status" value="1"/>
</dbReference>
<evidence type="ECO:0000259" key="11">
    <source>
        <dbReference type="Pfam" id="PF00082"/>
    </source>
</evidence>
<dbReference type="Pfam" id="PF06280">
    <property type="entry name" value="fn3_5"/>
    <property type="match status" value="1"/>
</dbReference>
<dbReference type="InterPro" id="IPR010435">
    <property type="entry name" value="C5a/SBT2-like_Fn3"/>
</dbReference>
<dbReference type="InterPro" id="IPR023828">
    <property type="entry name" value="Peptidase_S8_Ser-AS"/>
</dbReference>
<evidence type="ECO:0000256" key="2">
    <source>
        <dbReference type="ARBA" id="ARBA00022670"/>
    </source>
</evidence>
<evidence type="ECO:0000256" key="8">
    <source>
        <dbReference type="RuleBase" id="RU003355"/>
    </source>
</evidence>
<evidence type="ECO:0000256" key="6">
    <source>
        <dbReference type="PIRSR" id="PIRSR615500-1"/>
    </source>
</evidence>
<feature type="region of interest" description="Disordered" evidence="9">
    <location>
        <begin position="909"/>
        <end position="930"/>
    </location>
</feature>
<dbReference type="InterPro" id="IPR050131">
    <property type="entry name" value="Peptidase_S8_subtilisin-like"/>
</dbReference>
<dbReference type="Gene3D" id="3.40.50.200">
    <property type="entry name" value="Peptidase S8/S53 domain"/>
    <property type="match status" value="2"/>
</dbReference>
<evidence type="ECO:0000313" key="13">
    <source>
        <dbReference type="EMBL" id="RUS35470.1"/>
    </source>
</evidence>
<dbReference type="SUPFAM" id="SSF52743">
    <property type="entry name" value="Subtilisin-like"/>
    <property type="match status" value="1"/>
</dbReference>
<feature type="compositionally biased region" description="Polar residues" evidence="9">
    <location>
        <begin position="921"/>
        <end position="930"/>
    </location>
</feature>
<evidence type="ECO:0000259" key="12">
    <source>
        <dbReference type="Pfam" id="PF06280"/>
    </source>
</evidence>
<feature type="active site" description="Charge relay system" evidence="6 7">
    <location>
        <position position="561"/>
    </location>
</feature>
<keyword evidence="2 7" id="KW-0645">Protease</keyword>
<dbReference type="InterPro" id="IPR023827">
    <property type="entry name" value="Peptidase_S8_Asp-AS"/>
</dbReference>
<proteinExistence type="inferred from homology"/>
<dbReference type="InterPro" id="IPR022398">
    <property type="entry name" value="Peptidase_S8_His-AS"/>
</dbReference>
<dbReference type="Pfam" id="PF00082">
    <property type="entry name" value="Peptidase_S8"/>
    <property type="match status" value="1"/>
</dbReference>
<accession>A0A433R0A7</accession>
<dbReference type="InterPro" id="IPR015500">
    <property type="entry name" value="Peptidase_S8_subtilisin-rel"/>
</dbReference>
<feature type="active site" description="Charge relay system" evidence="6 7">
    <location>
        <position position="214"/>
    </location>
</feature>
<dbReference type="GO" id="GO:0016020">
    <property type="term" value="C:membrane"/>
    <property type="evidence" value="ECO:0007669"/>
    <property type="project" value="InterPro"/>
</dbReference>
<dbReference type="GO" id="GO:0004252">
    <property type="term" value="F:serine-type endopeptidase activity"/>
    <property type="evidence" value="ECO:0007669"/>
    <property type="project" value="UniProtKB-UniRule"/>
</dbReference>
<evidence type="ECO:0000256" key="1">
    <source>
        <dbReference type="ARBA" id="ARBA00011073"/>
    </source>
</evidence>
<feature type="active site" description="Charge relay system" evidence="6 7">
    <location>
        <position position="259"/>
    </location>
</feature>
<evidence type="ECO:0000256" key="7">
    <source>
        <dbReference type="PROSITE-ProRule" id="PRU01240"/>
    </source>
</evidence>
<protein>
    <submittedName>
        <fullName evidence="13">Peptidase S8/S53 domain-containing protein</fullName>
    </submittedName>
</protein>
<dbReference type="AlphaFoldDB" id="A0A433R0A7"/>
<feature type="domain" description="Peptidase S8/S53" evidence="11">
    <location>
        <begin position="205"/>
        <end position="595"/>
    </location>
</feature>
<feature type="signal peptide" evidence="10">
    <location>
        <begin position="1"/>
        <end position="22"/>
    </location>
</feature>
<feature type="domain" description="C5a peptidase/Subtilisin-like protease SBT2-like Fn3-like" evidence="12">
    <location>
        <begin position="647"/>
        <end position="747"/>
    </location>
</feature>
<keyword evidence="4 7" id="KW-0378">Hydrolase</keyword>
<evidence type="ECO:0000256" key="10">
    <source>
        <dbReference type="SAM" id="SignalP"/>
    </source>
</evidence>
<evidence type="ECO:0000256" key="9">
    <source>
        <dbReference type="SAM" id="MobiDB-lite"/>
    </source>
</evidence>
<dbReference type="PANTHER" id="PTHR43806">
    <property type="entry name" value="PEPTIDASE S8"/>
    <property type="match status" value="1"/>
</dbReference>
<dbReference type="Proteomes" id="UP000274822">
    <property type="component" value="Unassembled WGS sequence"/>
</dbReference>
<gene>
    <name evidence="13" type="ORF">BC938DRAFT_483010</name>
</gene>
<reference evidence="13 14" key="1">
    <citation type="journal article" date="2018" name="New Phytol.">
        <title>Phylogenomics of Endogonaceae and evolution of mycorrhizas within Mucoromycota.</title>
        <authorList>
            <person name="Chang Y."/>
            <person name="Desiro A."/>
            <person name="Na H."/>
            <person name="Sandor L."/>
            <person name="Lipzen A."/>
            <person name="Clum A."/>
            <person name="Barry K."/>
            <person name="Grigoriev I.V."/>
            <person name="Martin F.M."/>
            <person name="Stajich J.E."/>
            <person name="Smith M.E."/>
            <person name="Bonito G."/>
            <person name="Spatafora J.W."/>
        </authorList>
    </citation>
    <scope>NUCLEOTIDE SEQUENCE [LARGE SCALE GENOMIC DNA]</scope>
    <source>
        <strain evidence="13 14">AD002</strain>
    </source>
</reference>
<dbReference type="InterPro" id="IPR000209">
    <property type="entry name" value="Peptidase_S8/S53_dom"/>
</dbReference>
<feature type="chain" id="PRO_5019475398" evidence="10">
    <location>
        <begin position="23"/>
        <end position="930"/>
    </location>
</feature>